<evidence type="ECO:0000313" key="2">
    <source>
        <dbReference type="EMBL" id="RFP79970.1"/>
    </source>
</evidence>
<dbReference type="AlphaFoldDB" id="A0A372EKN1"/>
<gene>
    <name evidence="2" type="ORF">DY262_05800</name>
</gene>
<evidence type="ECO:0000313" key="3">
    <source>
        <dbReference type="Proteomes" id="UP000261931"/>
    </source>
</evidence>
<organism evidence="2 3">
    <name type="scientific">Hydrogenophaga borbori</name>
    <dbReference type="NCBI Taxonomy" id="2294117"/>
    <lineage>
        <taxon>Bacteria</taxon>
        <taxon>Pseudomonadati</taxon>
        <taxon>Pseudomonadota</taxon>
        <taxon>Betaproteobacteria</taxon>
        <taxon>Burkholderiales</taxon>
        <taxon>Comamonadaceae</taxon>
        <taxon>Hydrogenophaga</taxon>
    </lineage>
</organism>
<keyword evidence="3" id="KW-1185">Reference proteome</keyword>
<feature type="chain" id="PRO_5016604973" description="VCBS repeat-containing protein" evidence="1">
    <location>
        <begin position="24"/>
        <end position="250"/>
    </location>
</feature>
<proteinExistence type="predicted"/>
<sequence length="250" mass="28076">MTPTAWISIATTLLIVASGPVQGQEPSNPSNTEATGLTIDLPACRRDMKAWKLFSPGKLDVDPRLWNDPYFKQRIKESDARWRKEDVIDVTWVDIDGDGWCDAIVSSDKEPYGNVKGKPILLFQPREIHLRTAQGFKPFGGGKHSIDYEGSSFTVYWDTESHSAAIYSRIWQGNLIAGLGPGDDAFHFRQMMRASFAAHKAGNVDEESQYATEVEPFLYTSRYLPRAVVKRIWAEEAQRAGVDLAFPYAD</sequence>
<reference evidence="2 3" key="1">
    <citation type="submission" date="2018-08" db="EMBL/GenBank/DDBJ databases">
        <title>Hydrogenophaga sp. LA-38 isolated from sludge.</title>
        <authorList>
            <person name="Im W.-T."/>
        </authorList>
    </citation>
    <scope>NUCLEOTIDE SEQUENCE [LARGE SCALE GENOMIC DNA]</scope>
    <source>
        <strain evidence="2 3">LA-38</strain>
    </source>
</reference>
<keyword evidence="1" id="KW-0732">Signal</keyword>
<dbReference type="EMBL" id="QVLS01000003">
    <property type="protein sequence ID" value="RFP79970.1"/>
    <property type="molecule type" value="Genomic_DNA"/>
</dbReference>
<evidence type="ECO:0008006" key="4">
    <source>
        <dbReference type="Google" id="ProtNLM"/>
    </source>
</evidence>
<name>A0A372EKN1_9BURK</name>
<protein>
    <recommendedName>
        <fullName evidence="4">VCBS repeat-containing protein</fullName>
    </recommendedName>
</protein>
<dbReference type="RefSeq" id="WP_116958027.1">
    <property type="nucleotide sequence ID" value="NZ_QVLS01000003.1"/>
</dbReference>
<comment type="caution">
    <text evidence="2">The sequence shown here is derived from an EMBL/GenBank/DDBJ whole genome shotgun (WGS) entry which is preliminary data.</text>
</comment>
<accession>A0A372EKN1</accession>
<dbReference type="Proteomes" id="UP000261931">
    <property type="component" value="Unassembled WGS sequence"/>
</dbReference>
<feature type="signal peptide" evidence="1">
    <location>
        <begin position="1"/>
        <end position="23"/>
    </location>
</feature>
<evidence type="ECO:0000256" key="1">
    <source>
        <dbReference type="SAM" id="SignalP"/>
    </source>
</evidence>